<comment type="caution">
    <text evidence="13">The sequence shown here is derived from an EMBL/GenBank/DDBJ whole genome shotgun (WGS) entry which is preliminary data.</text>
</comment>
<feature type="domain" description="Prepilin peptidase A24 N-terminal" evidence="12">
    <location>
        <begin position="8"/>
        <end position="91"/>
    </location>
</feature>
<evidence type="ECO:0000256" key="1">
    <source>
        <dbReference type="ARBA" id="ARBA00004429"/>
    </source>
</evidence>
<keyword evidence="9" id="KW-0645">Protease</keyword>
<organism evidence="13">
    <name type="scientific">candidate division WOR-3 bacterium</name>
    <dbReference type="NCBI Taxonomy" id="2052148"/>
    <lineage>
        <taxon>Bacteria</taxon>
        <taxon>Bacteria division WOR-3</taxon>
    </lineage>
</organism>
<evidence type="ECO:0000256" key="6">
    <source>
        <dbReference type="ARBA" id="ARBA00022989"/>
    </source>
</evidence>
<evidence type="ECO:0000256" key="8">
    <source>
        <dbReference type="RuleBase" id="RU003793"/>
    </source>
</evidence>
<evidence type="ECO:0000313" key="13">
    <source>
        <dbReference type="EMBL" id="HDI83116.1"/>
    </source>
</evidence>
<dbReference type="Pfam" id="PF06750">
    <property type="entry name" value="A24_N_bact"/>
    <property type="match status" value="1"/>
</dbReference>
<keyword evidence="9" id="KW-0808">Transferase</keyword>
<gene>
    <name evidence="13" type="ORF">ENF18_04930</name>
</gene>
<feature type="transmembrane region" description="Helical" evidence="10">
    <location>
        <begin position="227"/>
        <end position="246"/>
    </location>
</feature>
<reference evidence="13" key="1">
    <citation type="journal article" date="2020" name="mSystems">
        <title>Genome- and Community-Level Interaction Insights into Carbon Utilization and Element Cycling Functions of Hydrothermarchaeota in Hydrothermal Sediment.</title>
        <authorList>
            <person name="Zhou Z."/>
            <person name="Liu Y."/>
            <person name="Xu W."/>
            <person name="Pan J."/>
            <person name="Luo Z.H."/>
            <person name="Li M."/>
        </authorList>
    </citation>
    <scope>NUCLEOTIDE SEQUENCE [LARGE SCALE GENOMIC DNA]</scope>
    <source>
        <strain evidence="13">HyVt-102</strain>
    </source>
</reference>
<dbReference type="EC" id="3.4.23.43" evidence="9"/>
<feature type="transmembrane region" description="Helical" evidence="10">
    <location>
        <begin position="97"/>
        <end position="117"/>
    </location>
</feature>
<keyword evidence="7 10" id="KW-0472">Membrane</keyword>
<proteinExistence type="inferred from homology"/>
<dbReference type="GO" id="GO:0006465">
    <property type="term" value="P:signal peptide processing"/>
    <property type="evidence" value="ECO:0007669"/>
    <property type="project" value="TreeGrafter"/>
</dbReference>
<evidence type="ECO:0000256" key="10">
    <source>
        <dbReference type="SAM" id="Phobius"/>
    </source>
</evidence>
<keyword evidence="6 10" id="KW-1133">Transmembrane helix</keyword>
<dbReference type="PANTHER" id="PTHR30487">
    <property type="entry name" value="TYPE 4 PREPILIN-LIKE PROTEINS LEADER PEPTIDE-PROCESSING ENZYME"/>
    <property type="match status" value="1"/>
</dbReference>
<dbReference type="GO" id="GO:0008168">
    <property type="term" value="F:methyltransferase activity"/>
    <property type="evidence" value="ECO:0007669"/>
    <property type="project" value="UniProtKB-KW"/>
</dbReference>
<dbReference type="PRINTS" id="PR00864">
    <property type="entry name" value="PREPILNPTASE"/>
</dbReference>
<dbReference type="PANTHER" id="PTHR30487:SF0">
    <property type="entry name" value="PREPILIN LEADER PEPTIDASE_N-METHYLTRANSFERASE-RELATED"/>
    <property type="match status" value="1"/>
</dbReference>
<feature type="transmembrane region" description="Helical" evidence="10">
    <location>
        <begin position="148"/>
        <end position="167"/>
    </location>
</feature>
<keyword evidence="4" id="KW-0997">Cell inner membrane</keyword>
<dbReference type="EC" id="2.1.1.-" evidence="9"/>
<dbReference type="InterPro" id="IPR010627">
    <property type="entry name" value="Prepilin_pept_A24_N"/>
</dbReference>
<sequence length="248" mass="27110">MIGFILFVIGAVFGSFLNVVIYRLPRKMSIVNPPSHCPVCGERIKPYDNIPILSYIILRGRCRNCGAMISPRYTIVESIVAFSFLFGYLRFGLGVEYIGFVLLTLLLVPIAFIDLDVMLIPDSIAIPGIVIGLLVGIFRGFVVQSFLGGVAGASTILFFYYVGKLIYKREAMGLGDVRIGALIGTFTGWAGWLISLVIAAFLGSIYGILLVRIKGGDLKNEIPFGPFLAMGGYAVYIWGSSILKLFQI</sequence>
<dbReference type="EMBL" id="DQWE01000237">
    <property type="protein sequence ID" value="HDI83116.1"/>
    <property type="molecule type" value="Genomic_DNA"/>
</dbReference>
<evidence type="ECO:0000259" key="12">
    <source>
        <dbReference type="Pfam" id="PF06750"/>
    </source>
</evidence>
<evidence type="ECO:0000256" key="2">
    <source>
        <dbReference type="ARBA" id="ARBA00005801"/>
    </source>
</evidence>
<dbReference type="AlphaFoldDB" id="A0A7C0VAM5"/>
<feature type="transmembrane region" description="Helical" evidence="10">
    <location>
        <begin position="179"/>
        <end position="207"/>
    </location>
</feature>
<evidence type="ECO:0000256" key="3">
    <source>
        <dbReference type="ARBA" id="ARBA00022475"/>
    </source>
</evidence>
<name>A0A7C0VAM5_UNCW3</name>
<dbReference type="GO" id="GO:0005886">
    <property type="term" value="C:plasma membrane"/>
    <property type="evidence" value="ECO:0007669"/>
    <property type="project" value="UniProtKB-SubCell"/>
</dbReference>
<keyword evidence="9" id="KW-0378">Hydrolase</keyword>
<dbReference type="Proteomes" id="UP000885847">
    <property type="component" value="Unassembled WGS sequence"/>
</dbReference>
<feature type="transmembrane region" description="Helical" evidence="10">
    <location>
        <begin position="6"/>
        <end position="24"/>
    </location>
</feature>
<keyword evidence="3" id="KW-1003">Cell membrane</keyword>
<comment type="subcellular location">
    <subcellularLocation>
        <location evidence="1">Cell inner membrane</location>
        <topology evidence="1">Multi-pass membrane protein</topology>
    </subcellularLocation>
    <subcellularLocation>
        <location evidence="9">Cell membrane</location>
        <topology evidence="9">Multi-pass membrane protein</topology>
    </subcellularLocation>
</comment>
<evidence type="ECO:0000256" key="5">
    <source>
        <dbReference type="ARBA" id="ARBA00022692"/>
    </source>
</evidence>
<comment type="catalytic activity">
    <reaction evidence="9">
        <text>Typically cleaves a -Gly-|-Phe- bond to release an N-terminal, basic peptide of 5-8 residues from type IV prepilin, and then N-methylates the new N-terminal amino group, the methyl donor being S-adenosyl-L-methionine.</text>
        <dbReference type="EC" id="3.4.23.43"/>
    </reaction>
</comment>
<keyword evidence="5 9" id="KW-0812">Transmembrane</keyword>
<evidence type="ECO:0000256" key="4">
    <source>
        <dbReference type="ARBA" id="ARBA00022519"/>
    </source>
</evidence>
<comment type="similarity">
    <text evidence="2 8">Belongs to the peptidase A24 family.</text>
</comment>
<dbReference type="Gene3D" id="1.20.120.1220">
    <property type="match status" value="1"/>
</dbReference>
<evidence type="ECO:0000256" key="9">
    <source>
        <dbReference type="RuleBase" id="RU003794"/>
    </source>
</evidence>
<evidence type="ECO:0000259" key="11">
    <source>
        <dbReference type="Pfam" id="PF01478"/>
    </source>
</evidence>
<dbReference type="InterPro" id="IPR000045">
    <property type="entry name" value="Prepilin_IV_endopep_pep"/>
</dbReference>
<dbReference type="Pfam" id="PF01478">
    <property type="entry name" value="Peptidase_A24"/>
    <property type="match status" value="1"/>
</dbReference>
<dbReference type="InterPro" id="IPR050882">
    <property type="entry name" value="Prepilin_peptidase/N-MTase"/>
</dbReference>
<comment type="function">
    <text evidence="9">Plays an essential role in type IV pili and type II pseudopili formation by proteolytically removing the leader sequence from substrate proteins and subsequently monomethylating the alpha-amino group of the newly exposed N-terminal phenylalanine.</text>
</comment>
<keyword evidence="9" id="KW-0489">Methyltransferase</keyword>
<evidence type="ECO:0000256" key="7">
    <source>
        <dbReference type="ARBA" id="ARBA00023136"/>
    </source>
</evidence>
<protein>
    <recommendedName>
        <fullName evidence="9">Prepilin leader peptidase/N-methyltransferase</fullName>
        <ecNumber evidence="9">2.1.1.-</ecNumber>
        <ecNumber evidence="9">3.4.23.43</ecNumber>
    </recommendedName>
</protein>
<keyword evidence="9" id="KW-0511">Multifunctional enzyme</keyword>
<accession>A0A7C0VAM5</accession>
<dbReference type="InterPro" id="IPR014032">
    <property type="entry name" value="Peptidase_A24A_bac"/>
</dbReference>
<feature type="domain" description="Prepilin type IV endopeptidase peptidase" evidence="11">
    <location>
        <begin position="102"/>
        <end position="208"/>
    </location>
</feature>
<feature type="transmembrane region" description="Helical" evidence="10">
    <location>
        <begin position="124"/>
        <end position="142"/>
    </location>
</feature>
<dbReference type="GO" id="GO:0004190">
    <property type="term" value="F:aspartic-type endopeptidase activity"/>
    <property type="evidence" value="ECO:0007669"/>
    <property type="project" value="UniProtKB-EC"/>
</dbReference>
<dbReference type="GO" id="GO:0032259">
    <property type="term" value="P:methylation"/>
    <property type="evidence" value="ECO:0007669"/>
    <property type="project" value="UniProtKB-KW"/>
</dbReference>